<dbReference type="InterPro" id="IPR005135">
    <property type="entry name" value="Endo/exonuclease/phosphatase"/>
</dbReference>
<organism evidence="3 4">
    <name type="scientific">Litoreibacter roseus</name>
    <dbReference type="NCBI Taxonomy" id="2601869"/>
    <lineage>
        <taxon>Bacteria</taxon>
        <taxon>Pseudomonadati</taxon>
        <taxon>Pseudomonadota</taxon>
        <taxon>Alphaproteobacteria</taxon>
        <taxon>Rhodobacterales</taxon>
        <taxon>Roseobacteraceae</taxon>
        <taxon>Litoreibacter</taxon>
    </lineage>
</organism>
<dbReference type="PANTHER" id="PTHR42834:SF1">
    <property type="entry name" value="ENDONUCLEASE_EXONUCLEASE_PHOSPHATASE FAMILY PROTEIN (AFU_ORTHOLOGUE AFUA_3G09210)"/>
    <property type="match status" value="1"/>
</dbReference>
<dbReference type="PANTHER" id="PTHR42834">
    <property type="entry name" value="ENDONUCLEASE/EXONUCLEASE/PHOSPHATASE FAMILY PROTEIN (AFU_ORTHOLOGUE AFUA_3G09210)"/>
    <property type="match status" value="1"/>
</dbReference>
<protein>
    <recommendedName>
        <fullName evidence="2">Endonuclease/exonuclease/phosphatase domain-containing protein</fullName>
    </recommendedName>
</protein>
<dbReference type="RefSeq" id="WP_159811029.1">
    <property type="nucleotide sequence ID" value="NZ_BLJE01000009.1"/>
</dbReference>
<feature type="chain" id="PRO_5026787954" description="Endonuclease/exonuclease/phosphatase domain-containing protein" evidence="1">
    <location>
        <begin position="22"/>
        <end position="583"/>
    </location>
</feature>
<evidence type="ECO:0000313" key="4">
    <source>
        <dbReference type="Proteomes" id="UP000436822"/>
    </source>
</evidence>
<dbReference type="AlphaFoldDB" id="A0A6N6JM78"/>
<keyword evidence="1" id="KW-0732">Signal</keyword>
<gene>
    <name evidence="3" type="ORF">KIN_43180</name>
</gene>
<dbReference type="GO" id="GO:0003824">
    <property type="term" value="F:catalytic activity"/>
    <property type="evidence" value="ECO:0007669"/>
    <property type="project" value="InterPro"/>
</dbReference>
<feature type="domain" description="Endonuclease/exonuclease/phosphatase" evidence="2">
    <location>
        <begin position="285"/>
        <end position="543"/>
    </location>
</feature>
<name>A0A6N6JM78_9RHOB</name>
<evidence type="ECO:0000313" key="3">
    <source>
        <dbReference type="EMBL" id="GFE67244.1"/>
    </source>
</evidence>
<dbReference type="OrthoDB" id="9773411at2"/>
<keyword evidence="4" id="KW-1185">Reference proteome</keyword>
<proteinExistence type="predicted"/>
<comment type="caution">
    <text evidence="3">The sequence shown here is derived from an EMBL/GenBank/DDBJ whole genome shotgun (WGS) entry which is preliminary data.</text>
</comment>
<dbReference type="Gene3D" id="3.60.10.10">
    <property type="entry name" value="Endonuclease/exonuclease/phosphatase"/>
    <property type="match status" value="1"/>
</dbReference>
<evidence type="ECO:0000259" key="2">
    <source>
        <dbReference type="Pfam" id="PF03372"/>
    </source>
</evidence>
<dbReference type="Proteomes" id="UP000436822">
    <property type="component" value="Unassembled WGS sequence"/>
</dbReference>
<evidence type="ECO:0000256" key="1">
    <source>
        <dbReference type="SAM" id="SignalP"/>
    </source>
</evidence>
<dbReference type="Pfam" id="PF03372">
    <property type="entry name" value="Exo_endo_phos"/>
    <property type="match status" value="1"/>
</dbReference>
<dbReference type="EMBL" id="BLJE01000009">
    <property type="protein sequence ID" value="GFE67244.1"/>
    <property type="molecule type" value="Genomic_DNA"/>
</dbReference>
<sequence length="583" mass="62846">MSQFRFALLLHFLSCAAVAHAAEELTIPEIQGAGHESPYLRSLVRTQGVITHVARDSFYIFDAVGDGDDATSDAILVRRPRHGYSVGDLVIVEGQVDERPPFGDNVLPITSIRNAVVQLQSSGNEVEPVIVGLFGRMPPTETVYAPFAEGNPNVSGMAFYESLEGALLRLERPVVVGPTNQFGEFFVVAEVGQQATGMNSLGGISLTPGDQNPEIIQIQLRGSLANDSKFQVGIGDTFEFLQGILSYDRGLYELILIEAGEVSENPRPRHSIELSDITDSQLTIASYNVQNLDPIIEALERVPDADEIDDDIADGVFSGIATHIVQDLGSPDIVALQEVQDSDGAEFSAEVSADLTLKTLLETIADAGGPQYESASFDPEDDAVGGQPGGNIQVAFLYNPERVALVPGSLETIEAPAFVRSRLPLAASFEFANTIVNIVNVHFSSKGGSDPLYGTVQPPSDRSLLQRTDQARAVRSYLRELSGSGVDQPTVVLGDFNSFWFEAPLLLLSGGVPNGKNLTIEQSALERVSYSFQGNSQALDHVVVFLNGEQSAELRALHVNSVQPDSERISDHDPKLVILSFDQ</sequence>
<dbReference type="InterPro" id="IPR036691">
    <property type="entry name" value="Endo/exonu/phosph_ase_sf"/>
</dbReference>
<dbReference type="SUPFAM" id="SSF56219">
    <property type="entry name" value="DNase I-like"/>
    <property type="match status" value="1"/>
</dbReference>
<reference evidence="3 4" key="1">
    <citation type="submission" date="2019-12" db="EMBL/GenBank/DDBJ databases">
        <title>Litoreibacter badius sp. nov., a novel bacteriochlorophyll a-containing bacterium in the genus Litoreibacter.</title>
        <authorList>
            <person name="Kanamuro M."/>
            <person name="Takabe Y."/>
            <person name="Mori K."/>
            <person name="Takaichi S."/>
            <person name="Hanada S."/>
        </authorList>
    </citation>
    <scope>NUCLEOTIDE SEQUENCE [LARGE SCALE GENOMIC DNA]</scope>
    <source>
        <strain evidence="3 4">K6</strain>
    </source>
</reference>
<feature type="signal peptide" evidence="1">
    <location>
        <begin position="1"/>
        <end position="21"/>
    </location>
</feature>
<accession>A0A6N6JM78</accession>